<reference evidence="3 4" key="1">
    <citation type="submission" date="2015-09" db="EMBL/GenBank/DDBJ databases">
        <title>Atta colombica WGS genome.</title>
        <authorList>
            <person name="Nygaard S."/>
            <person name="Hu H."/>
            <person name="Boomsma J."/>
            <person name="Zhang G."/>
        </authorList>
    </citation>
    <scope>NUCLEOTIDE SEQUENCE [LARGE SCALE GENOMIC DNA]</scope>
    <source>
        <strain evidence="3">Treedump-2</strain>
        <tissue evidence="3">Whole body</tissue>
    </source>
</reference>
<proteinExistence type="predicted"/>
<dbReference type="STRING" id="520822.A0A195BW68"/>
<keyword evidence="4" id="KW-1185">Reference proteome</keyword>
<dbReference type="EMBL" id="KQ976403">
    <property type="protein sequence ID" value="KYM92213.1"/>
    <property type="molecule type" value="Genomic_DNA"/>
</dbReference>
<evidence type="ECO:0000313" key="4">
    <source>
        <dbReference type="Proteomes" id="UP000078540"/>
    </source>
</evidence>
<feature type="domain" description="Methyltransferase type 11" evidence="1">
    <location>
        <begin position="230"/>
        <end position="331"/>
    </location>
</feature>
<sequence>MENPRIYSEFDKVQKNRILSIIEEFGEDLMNIRGKCMDIGCGPGDITKDFLLPSLDSNAQIIGTDISESMIKYANETFSDKKRLQFEILDIETKNLPKKYISEFDHIFSFQTLQWCKNIRQAFENIYQMLKPNATMLVYVIASHDFFEVLKFLEQDSRFAQYIPVNYNIHIKLLINILLNDTNKHFYDLFTLNFSNPFKYTLNNNLQREKASDVIDEFEEYLKGISGKCLDIGCGPGDITKDIILPALDPNAVVIGIDISKNMIDYANKKYSVPKKLEYDVLDIQIKNLPTKYISEFDFIFSFNSLHWCNDMKQTFENIYRMLRPNGTMLILFVASHNIFKVLEKLTNDARFTQYITVNFLFKYITILKSLNTYY</sequence>
<keyword evidence="3" id="KW-0808">Transferase</keyword>
<dbReference type="PANTHER" id="PTHR43861:SF1">
    <property type="entry name" value="TRANS-ACONITATE 2-METHYLTRANSFERASE"/>
    <property type="match status" value="1"/>
</dbReference>
<dbReference type="GO" id="GO:0032259">
    <property type="term" value="P:methylation"/>
    <property type="evidence" value="ECO:0007669"/>
    <property type="project" value="UniProtKB-KW"/>
</dbReference>
<dbReference type="InterPro" id="IPR013217">
    <property type="entry name" value="Methyltransf_12"/>
</dbReference>
<dbReference type="Gene3D" id="3.40.50.150">
    <property type="entry name" value="Vaccinia Virus protein VP39"/>
    <property type="match status" value="2"/>
</dbReference>
<dbReference type="Pfam" id="PF08242">
    <property type="entry name" value="Methyltransf_12"/>
    <property type="match status" value="1"/>
</dbReference>
<dbReference type="SUPFAM" id="SSF53335">
    <property type="entry name" value="S-adenosyl-L-methionine-dependent methyltransferases"/>
    <property type="match status" value="2"/>
</dbReference>
<evidence type="ECO:0000259" key="2">
    <source>
        <dbReference type="Pfam" id="PF08242"/>
    </source>
</evidence>
<dbReference type="CDD" id="cd02440">
    <property type="entry name" value="AdoMet_MTases"/>
    <property type="match status" value="2"/>
</dbReference>
<name>A0A195BW68_9HYME</name>
<accession>A0A195BW68</accession>
<dbReference type="AlphaFoldDB" id="A0A195BW68"/>
<dbReference type="GO" id="GO:0008757">
    <property type="term" value="F:S-adenosylmethionine-dependent methyltransferase activity"/>
    <property type="evidence" value="ECO:0007669"/>
    <property type="project" value="InterPro"/>
</dbReference>
<dbReference type="PANTHER" id="PTHR43861">
    <property type="entry name" value="TRANS-ACONITATE 2-METHYLTRANSFERASE-RELATED"/>
    <property type="match status" value="1"/>
</dbReference>
<gene>
    <name evidence="3" type="ORF">ALC53_01276</name>
</gene>
<feature type="domain" description="Methyltransferase type 12" evidence="2">
    <location>
        <begin position="37"/>
        <end position="135"/>
    </location>
</feature>
<organism evidence="3 4">
    <name type="scientific">Atta colombica</name>
    <dbReference type="NCBI Taxonomy" id="520822"/>
    <lineage>
        <taxon>Eukaryota</taxon>
        <taxon>Metazoa</taxon>
        <taxon>Ecdysozoa</taxon>
        <taxon>Arthropoda</taxon>
        <taxon>Hexapoda</taxon>
        <taxon>Insecta</taxon>
        <taxon>Pterygota</taxon>
        <taxon>Neoptera</taxon>
        <taxon>Endopterygota</taxon>
        <taxon>Hymenoptera</taxon>
        <taxon>Apocrita</taxon>
        <taxon>Aculeata</taxon>
        <taxon>Formicoidea</taxon>
        <taxon>Formicidae</taxon>
        <taxon>Myrmicinae</taxon>
        <taxon>Atta</taxon>
    </lineage>
</organism>
<dbReference type="Proteomes" id="UP000078540">
    <property type="component" value="Unassembled WGS sequence"/>
</dbReference>
<evidence type="ECO:0000259" key="1">
    <source>
        <dbReference type="Pfam" id="PF08241"/>
    </source>
</evidence>
<dbReference type="Pfam" id="PF08241">
    <property type="entry name" value="Methyltransf_11"/>
    <property type="match status" value="1"/>
</dbReference>
<protein>
    <submittedName>
        <fullName evidence="3">Putative methyltransferase 235L</fullName>
    </submittedName>
</protein>
<dbReference type="InterPro" id="IPR029063">
    <property type="entry name" value="SAM-dependent_MTases_sf"/>
</dbReference>
<dbReference type="InterPro" id="IPR013216">
    <property type="entry name" value="Methyltransf_11"/>
</dbReference>
<keyword evidence="3" id="KW-0489">Methyltransferase</keyword>
<evidence type="ECO:0000313" key="3">
    <source>
        <dbReference type="EMBL" id="KYM92213.1"/>
    </source>
</evidence>